<dbReference type="EMBL" id="CM056819">
    <property type="protein sequence ID" value="KAJ8624379.1"/>
    <property type="molecule type" value="Genomic_DNA"/>
</dbReference>
<evidence type="ECO:0000313" key="1">
    <source>
        <dbReference type="EMBL" id="KAJ8624379.1"/>
    </source>
</evidence>
<evidence type="ECO:0000313" key="2">
    <source>
        <dbReference type="Proteomes" id="UP001234297"/>
    </source>
</evidence>
<accession>A0ACC2KT87</accession>
<keyword evidence="2" id="KW-1185">Reference proteome</keyword>
<protein>
    <submittedName>
        <fullName evidence="1">Uncharacterized protein</fullName>
    </submittedName>
</protein>
<organism evidence="1 2">
    <name type="scientific">Persea americana</name>
    <name type="common">Avocado</name>
    <dbReference type="NCBI Taxonomy" id="3435"/>
    <lineage>
        <taxon>Eukaryota</taxon>
        <taxon>Viridiplantae</taxon>
        <taxon>Streptophyta</taxon>
        <taxon>Embryophyta</taxon>
        <taxon>Tracheophyta</taxon>
        <taxon>Spermatophyta</taxon>
        <taxon>Magnoliopsida</taxon>
        <taxon>Magnoliidae</taxon>
        <taxon>Laurales</taxon>
        <taxon>Lauraceae</taxon>
        <taxon>Persea</taxon>
    </lineage>
</organism>
<comment type="caution">
    <text evidence="1">The sequence shown here is derived from an EMBL/GenBank/DDBJ whole genome shotgun (WGS) entry which is preliminary data.</text>
</comment>
<reference evidence="1 2" key="1">
    <citation type="journal article" date="2022" name="Hortic Res">
        <title>A haplotype resolved chromosomal level avocado genome allows analysis of novel avocado genes.</title>
        <authorList>
            <person name="Nath O."/>
            <person name="Fletcher S.J."/>
            <person name="Hayward A."/>
            <person name="Shaw L.M."/>
            <person name="Masouleh A.K."/>
            <person name="Furtado A."/>
            <person name="Henry R.J."/>
            <person name="Mitter N."/>
        </authorList>
    </citation>
    <scope>NUCLEOTIDE SEQUENCE [LARGE SCALE GENOMIC DNA]</scope>
    <source>
        <strain evidence="2">cv. Hass</strain>
    </source>
</reference>
<sequence>MSLTGKIPESMAQMKRLRFMALENNRLIAFYSKMGERFSVWNNPNLYFQRLDVGIQIKALSWHLIKFQVPFMDKDADFSVKIKEGFGPSGLGIISVSDVVECFFAFSLLIWLLFSLY</sequence>
<proteinExistence type="predicted"/>
<gene>
    <name evidence="1" type="ORF">MRB53_032909</name>
</gene>
<dbReference type="Proteomes" id="UP001234297">
    <property type="component" value="Chromosome 11"/>
</dbReference>
<name>A0ACC2KT87_PERAE</name>